<organism evidence="2 3">
    <name type="scientific">Fervidicola ferrireducens</name>
    <dbReference type="NCBI Taxonomy" id="520764"/>
    <lineage>
        <taxon>Bacteria</taxon>
        <taxon>Bacillati</taxon>
        <taxon>Bacillota</taxon>
        <taxon>Clostridia</taxon>
        <taxon>Thermosediminibacterales</taxon>
        <taxon>Thermosediminibacteraceae</taxon>
        <taxon>Fervidicola</taxon>
    </lineage>
</organism>
<protein>
    <recommendedName>
        <fullName evidence="4">Chromosome partition protein Smc</fullName>
    </recommendedName>
</protein>
<feature type="coiled-coil region" evidence="1">
    <location>
        <begin position="29"/>
        <end position="63"/>
    </location>
</feature>
<gene>
    <name evidence="2" type="ORF">AN618_13790</name>
</gene>
<evidence type="ECO:0000313" key="2">
    <source>
        <dbReference type="EMBL" id="KXG76896.1"/>
    </source>
</evidence>
<dbReference type="InterPro" id="IPR027417">
    <property type="entry name" value="P-loop_NTPase"/>
</dbReference>
<dbReference type="PATRIC" id="fig|520764.3.peg.1435"/>
<dbReference type="RefSeq" id="WP_066353416.1">
    <property type="nucleotide sequence ID" value="NZ_LOED01000015.1"/>
</dbReference>
<dbReference type="OrthoDB" id="2380879at2"/>
<dbReference type="AlphaFoldDB" id="A0A140L8M1"/>
<dbReference type="Proteomes" id="UP000070427">
    <property type="component" value="Unassembled WGS sequence"/>
</dbReference>
<reference evidence="2 3" key="1">
    <citation type="submission" date="2015-12" db="EMBL/GenBank/DDBJ databases">
        <title>Draft genome sequnece of Fervidicola ferrireducens strain Y170.</title>
        <authorList>
            <person name="Patel B.K."/>
        </authorList>
    </citation>
    <scope>NUCLEOTIDE SEQUENCE [LARGE SCALE GENOMIC DNA]</scope>
    <source>
        <strain evidence="2 3">Y170</strain>
    </source>
</reference>
<evidence type="ECO:0000313" key="3">
    <source>
        <dbReference type="Proteomes" id="UP000070427"/>
    </source>
</evidence>
<dbReference type="EMBL" id="LOED01000015">
    <property type="protein sequence ID" value="KXG76896.1"/>
    <property type="molecule type" value="Genomic_DNA"/>
</dbReference>
<evidence type="ECO:0008006" key="4">
    <source>
        <dbReference type="Google" id="ProtNLM"/>
    </source>
</evidence>
<comment type="caution">
    <text evidence="2">The sequence shown here is derived from an EMBL/GenBank/DDBJ whole genome shotgun (WGS) entry which is preliminary data.</text>
</comment>
<name>A0A140L8M1_9FIRM</name>
<dbReference type="STRING" id="520764.AN618_13790"/>
<accession>A0A140L8M1</accession>
<dbReference type="Gene3D" id="3.40.50.300">
    <property type="entry name" value="P-loop containing nucleotide triphosphate hydrolases"/>
    <property type="match status" value="1"/>
</dbReference>
<keyword evidence="3" id="KW-1185">Reference proteome</keyword>
<dbReference type="InParanoid" id="A0A140L8M1"/>
<evidence type="ECO:0000256" key="1">
    <source>
        <dbReference type="SAM" id="Coils"/>
    </source>
</evidence>
<proteinExistence type="predicted"/>
<keyword evidence="1" id="KW-0175">Coiled coil</keyword>
<sequence length="224" mass="25548">MQGMEELIERIESGTQKLILDYTARKSIKDSLEEEKANKIKQLERLKEEIDLLEKVRILLQKTSDYAREQAKQQIEMLVTRCLQFIFGENIEFKIELSEVRGRPEAEFYVVSSYGDTRVITKPQDARGGGIVDVISLALRIAIIQCSNTYVNGPIILDEPAKHVSSEYIANVAYFLKQISKVFKRQIIMVTHNQFLSEIADLAYKVELKDGESVVTICSANENV</sequence>
<dbReference type="SUPFAM" id="SSF52540">
    <property type="entry name" value="P-loop containing nucleoside triphosphate hydrolases"/>
    <property type="match status" value="1"/>
</dbReference>